<dbReference type="OrthoDB" id="7063661at2"/>
<sequence length="135" mass="16712">MSAWRRIALNLFCDLRFQFNQREDTIYSLLAFLRDRLIEAHNNNDFDELDKIYNYAEWCFNQYRRSHYLHNAICVGFYEHLVEYEITRKAIPYRIKPYIFEDVKTLLEWMLRKNKELYKKLIEEYNGVNNTNFEC</sequence>
<dbReference type="Pfam" id="PF24722">
    <property type="entry name" value="DUF7674"/>
    <property type="match status" value="1"/>
</dbReference>
<dbReference type="Proteomes" id="UP000215509">
    <property type="component" value="Unassembled WGS sequence"/>
</dbReference>
<dbReference type="AlphaFoldDB" id="A0A229UFV5"/>
<evidence type="ECO:0000313" key="2">
    <source>
        <dbReference type="EMBL" id="OXM82268.1"/>
    </source>
</evidence>
<evidence type="ECO:0000313" key="3">
    <source>
        <dbReference type="Proteomes" id="UP000215509"/>
    </source>
</evidence>
<proteinExistence type="predicted"/>
<comment type="caution">
    <text evidence="2">The sequence shown here is derived from an EMBL/GenBank/DDBJ whole genome shotgun (WGS) entry which is preliminary data.</text>
</comment>
<gene>
    <name evidence="2" type="ORF">CF651_31850</name>
</gene>
<protein>
    <recommendedName>
        <fullName evidence="1">DUF7674 domain-containing protein</fullName>
    </recommendedName>
</protein>
<dbReference type="RefSeq" id="WP_094018885.1">
    <property type="nucleotide sequence ID" value="NZ_NMQW01000106.1"/>
</dbReference>
<dbReference type="InterPro" id="IPR056091">
    <property type="entry name" value="DUF7674"/>
</dbReference>
<evidence type="ECO:0000259" key="1">
    <source>
        <dbReference type="Pfam" id="PF24722"/>
    </source>
</evidence>
<name>A0A229UFV5_9BACL</name>
<dbReference type="EMBL" id="NMQW01000106">
    <property type="protein sequence ID" value="OXM82268.1"/>
    <property type="molecule type" value="Genomic_DNA"/>
</dbReference>
<keyword evidence="3" id="KW-1185">Reference proteome</keyword>
<organism evidence="2 3">
    <name type="scientific">Paenibacillus rigui</name>
    <dbReference type="NCBI Taxonomy" id="554312"/>
    <lineage>
        <taxon>Bacteria</taxon>
        <taxon>Bacillati</taxon>
        <taxon>Bacillota</taxon>
        <taxon>Bacilli</taxon>
        <taxon>Bacillales</taxon>
        <taxon>Paenibacillaceae</taxon>
        <taxon>Paenibacillus</taxon>
    </lineage>
</organism>
<feature type="domain" description="DUF7674" evidence="1">
    <location>
        <begin position="12"/>
        <end position="98"/>
    </location>
</feature>
<accession>A0A229UFV5</accession>
<reference evidence="2 3" key="1">
    <citation type="submission" date="2017-07" db="EMBL/GenBank/DDBJ databases">
        <title>Genome sequencing and assembly of Paenibacillus rigui.</title>
        <authorList>
            <person name="Mayilraj S."/>
        </authorList>
    </citation>
    <scope>NUCLEOTIDE SEQUENCE [LARGE SCALE GENOMIC DNA]</scope>
    <source>
        <strain evidence="2 3">JCM 16352</strain>
    </source>
</reference>